<dbReference type="Pfam" id="PF00071">
    <property type="entry name" value="Ras"/>
    <property type="match status" value="1"/>
</dbReference>
<dbReference type="Proteomes" id="UP001470230">
    <property type="component" value="Unassembled WGS sequence"/>
</dbReference>
<dbReference type="Gene3D" id="3.40.50.300">
    <property type="entry name" value="P-loop containing nucleotide triphosphate hydrolases"/>
    <property type="match status" value="1"/>
</dbReference>
<dbReference type="PANTHER" id="PTHR24070">
    <property type="entry name" value="RAS, DI-RAS, AND RHEB FAMILY MEMBERS OF SMALL GTPASE SUPERFAMILY"/>
    <property type="match status" value="1"/>
</dbReference>
<gene>
    <name evidence="4" type="ORF">M9Y10_021301</name>
</gene>
<accession>A0ABR2HFW1</accession>
<dbReference type="NCBIfam" id="TIGR00231">
    <property type="entry name" value="small_GTP"/>
    <property type="match status" value="1"/>
</dbReference>
<dbReference type="InterPro" id="IPR020849">
    <property type="entry name" value="Small_GTPase_Ras-type"/>
</dbReference>
<evidence type="ECO:0000256" key="2">
    <source>
        <dbReference type="ARBA" id="ARBA00023134"/>
    </source>
</evidence>
<feature type="compositionally biased region" description="Basic residues" evidence="3">
    <location>
        <begin position="192"/>
        <end position="207"/>
    </location>
</feature>
<keyword evidence="5" id="KW-1185">Reference proteome</keyword>
<dbReference type="InterPro" id="IPR001806">
    <property type="entry name" value="Small_GTPase"/>
</dbReference>
<evidence type="ECO:0000313" key="4">
    <source>
        <dbReference type="EMBL" id="KAK8845120.1"/>
    </source>
</evidence>
<dbReference type="PROSITE" id="PS51421">
    <property type="entry name" value="RAS"/>
    <property type="match status" value="1"/>
</dbReference>
<proteinExistence type="predicted"/>
<sequence length="207" mass="24133">MTNDIKNIKIGIFGAKYSGKKSISLRYIKNEYTVGYIPTIEDVFEKTIQIDNENIHISLINTDGQDDFGEMRNIYYRQSQGFIFVLDIMNEDSIEYLKTIYNDIISCVDDKNNINCVLAANKSDLRDDNRSDIISVDEYNSLEKYFKCKIFEVSSKTGMNIDNMFDYLIKQIISKQAKPNQTNKESPTNQKTSKKKQSFWSKLFKRK</sequence>
<keyword evidence="1" id="KW-0547">Nucleotide-binding</keyword>
<dbReference type="SUPFAM" id="SSF52540">
    <property type="entry name" value="P-loop containing nucleoside triphosphate hydrolases"/>
    <property type="match status" value="1"/>
</dbReference>
<dbReference type="SMART" id="SM00173">
    <property type="entry name" value="RAS"/>
    <property type="match status" value="1"/>
</dbReference>
<organism evidence="4 5">
    <name type="scientific">Tritrichomonas musculus</name>
    <dbReference type="NCBI Taxonomy" id="1915356"/>
    <lineage>
        <taxon>Eukaryota</taxon>
        <taxon>Metamonada</taxon>
        <taxon>Parabasalia</taxon>
        <taxon>Tritrichomonadida</taxon>
        <taxon>Tritrichomonadidae</taxon>
        <taxon>Tritrichomonas</taxon>
    </lineage>
</organism>
<dbReference type="PROSITE" id="PS51419">
    <property type="entry name" value="RAB"/>
    <property type="match status" value="1"/>
</dbReference>
<dbReference type="InterPro" id="IPR005225">
    <property type="entry name" value="Small_GTP-bd"/>
</dbReference>
<dbReference type="InterPro" id="IPR027417">
    <property type="entry name" value="P-loop_NTPase"/>
</dbReference>
<keyword evidence="2" id="KW-0342">GTP-binding</keyword>
<feature type="compositionally biased region" description="Polar residues" evidence="3">
    <location>
        <begin position="178"/>
        <end position="191"/>
    </location>
</feature>
<protein>
    <submittedName>
        <fullName evidence="4">Uncharacterized protein</fullName>
    </submittedName>
</protein>
<dbReference type="SMART" id="SM00174">
    <property type="entry name" value="RHO"/>
    <property type="match status" value="1"/>
</dbReference>
<reference evidence="4 5" key="1">
    <citation type="submission" date="2024-04" db="EMBL/GenBank/DDBJ databases">
        <title>Tritrichomonas musculus Genome.</title>
        <authorList>
            <person name="Alves-Ferreira E."/>
            <person name="Grigg M."/>
            <person name="Lorenzi H."/>
            <person name="Galac M."/>
        </authorList>
    </citation>
    <scope>NUCLEOTIDE SEQUENCE [LARGE SCALE GENOMIC DNA]</scope>
    <source>
        <strain evidence="4 5">EAF2021</strain>
    </source>
</reference>
<feature type="region of interest" description="Disordered" evidence="3">
    <location>
        <begin position="178"/>
        <end position="207"/>
    </location>
</feature>
<evidence type="ECO:0000313" key="5">
    <source>
        <dbReference type="Proteomes" id="UP001470230"/>
    </source>
</evidence>
<name>A0ABR2HFW1_9EUKA</name>
<comment type="caution">
    <text evidence="4">The sequence shown here is derived from an EMBL/GenBank/DDBJ whole genome shotgun (WGS) entry which is preliminary data.</text>
</comment>
<evidence type="ECO:0000256" key="1">
    <source>
        <dbReference type="ARBA" id="ARBA00022741"/>
    </source>
</evidence>
<dbReference type="EMBL" id="JAPFFF010000031">
    <property type="protein sequence ID" value="KAK8845120.1"/>
    <property type="molecule type" value="Genomic_DNA"/>
</dbReference>
<dbReference type="PRINTS" id="PR00449">
    <property type="entry name" value="RASTRNSFRMNG"/>
</dbReference>
<dbReference type="SMART" id="SM00175">
    <property type="entry name" value="RAB"/>
    <property type="match status" value="1"/>
</dbReference>
<evidence type="ECO:0000256" key="3">
    <source>
        <dbReference type="SAM" id="MobiDB-lite"/>
    </source>
</evidence>